<dbReference type="InterPro" id="IPR001054">
    <property type="entry name" value="A/G_cyclase"/>
</dbReference>
<dbReference type="SUPFAM" id="SSF52172">
    <property type="entry name" value="CheY-like"/>
    <property type="match status" value="1"/>
</dbReference>
<dbReference type="GO" id="GO:0009190">
    <property type="term" value="P:cyclic nucleotide biosynthetic process"/>
    <property type="evidence" value="ECO:0007669"/>
    <property type="project" value="InterPro"/>
</dbReference>
<evidence type="ECO:0000313" key="4">
    <source>
        <dbReference type="EMBL" id="AMQ55389.1"/>
    </source>
</evidence>
<accession>A0A142EJT4</accession>
<dbReference type="InterPro" id="IPR029787">
    <property type="entry name" value="Nucleotide_cyclase"/>
</dbReference>
<keyword evidence="5" id="KW-1185">Reference proteome</keyword>
<evidence type="ECO:0000313" key="5">
    <source>
        <dbReference type="Proteomes" id="UP000073816"/>
    </source>
</evidence>
<sequence length="349" mass="39050">MAKILVVDDEEDLEILFRQKYRQKLRSGEYEMLFALNGQQALDLLKEHPDTDMILSDINMPVMDGLTLLANTKEKNPLLKTIIISAYGDMENIRKAMNLGAFDFVTKPVDFQDLEITMEKTLGYIQQLKGTLQAMRENNILRMYVDETVLNFMGGKEIESALMENETIEASVAFIDLVGFTKISENEDPNTVVTLLNEYFDLMVKEIIEEKGSVDKFIGDAVMAVFQGPDHEKRSARAAISIRDQMEAIPEFSEKSHFKPQVSIGINSGEMVSGNIGSKSLKRLDYTVIGDVVNVASRLQSAANAGQILVLDKTAEILHGDFSFQEVGEMKLKNKANPVKVLEIISTIP</sequence>
<dbReference type="Gene3D" id="3.40.50.2300">
    <property type="match status" value="1"/>
</dbReference>
<feature type="domain" description="Response regulatory" evidence="2">
    <location>
        <begin position="3"/>
        <end position="122"/>
    </location>
</feature>
<dbReference type="PATRIC" id="fig|1727163.4.peg.662"/>
<feature type="modified residue" description="4-aspartylphosphate" evidence="1">
    <location>
        <position position="57"/>
    </location>
</feature>
<dbReference type="PANTHER" id="PTHR43081:SF1">
    <property type="entry name" value="ADENYLATE CYCLASE, TERMINAL-DIFFERENTIATION SPECIFIC"/>
    <property type="match status" value="1"/>
</dbReference>
<name>A0A142EJT4_9BACT</name>
<dbReference type="Gene3D" id="3.30.70.1230">
    <property type="entry name" value="Nucleotide cyclase"/>
    <property type="match status" value="1"/>
</dbReference>
<dbReference type="PANTHER" id="PTHR43081">
    <property type="entry name" value="ADENYLATE CYCLASE, TERMINAL-DIFFERENTIATION SPECIFIC-RELATED"/>
    <property type="match status" value="1"/>
</dbReference>
<dbReference type="SMART" id="SM00448">
    <property type="entry name" value="REC"/>
    <property type="match status" value="1"/>
</dbReference>
<keyword evidence="1" id="KW-0597">Phosphoprotein</keyword>
<dbReference type="InterPro" id="IPR001789">
    <property type="entry name" value="Sig_transdc_resp-reg_receiver"/>
</dbReference>
<dbReference type="STRING" id="1727163.AO498_03200"/>
<dbReference type="KEGG" id="alm:AO498_03200"/>
<dbReference type="CDD" id="cd17536">
    <property type="entry name" value="REC_YesN-like"/>
    <property type="match status" value="1"/>
</dbReference>
<dbReference type="Pfam" id="PF00072">
    <property type="entry name" value="Response_reg"/>
    <property type="match status" value="1"/>
</dbReference>
<dbReference type="InterPro" id="IPR050697">
    <property type="entry name" value="Adenylyl/Guanylyl_Cyclase_3/4"/>
</dbReference>
<dbReference type="EMBL" id="CP012836">
    <property type="protein sequence ID" value="AMQ55389.1"/>
    <property type="molecule type" value="Genomic_DNA"/>
</dbReference>
<feature type="domain" description="Guanylate cyclase" evidence="3">
    <location>
        <begin position="171"/>
        <end position="300"/>
    </location>
</feature>
<dbReference type="GO" id="GO:0004016">
    <property type="term" value="F:adenylate cyclase activity"/>
    <property type="evidence" value="ECO:0007669"/>
    <property type="project" value="UniProtKB-ARBA"/>
</dbReference>
<dbReference type="Pfam" id="PF00211">
    <property type="entry name" value="Guanylate_cyc"/>
    <property type="match status" value="1"/>
</dbReference>
<dbReference type="GO" id="GO:0000160">
    <property type="term" value="P:phosphorelay signal transduction system"/>
    <property type="evidence" value="ECO:0007669"/>
    <property type="project" value="InterPro"/>
</dbReference>
<dbReference type="PROSITE" id="PS50125">
    <property type="entry name" value="GUANYLATE_CYCLASE_2"/>
    <property type="match status" value="1"/>
</dbReference>
<dbReference type="CDD" id="cd07302">
    <property type="entry name" value="CHD"/>
    <property type="match status" value="1"/>
</dbReference>
<reference evidence="4 5" key="2">
    <citation type="journal article" date="2016" name="Genome Announc.">
        <title>Complete Genome Sequence of Algoriphagus sp. Strain M8-2, Isolated from a Brackish Lake.</title>
        <authorList>
            <person name="Muraguchi Y."/>
            <person name="Kushimoto K."/>
            <person name="Ohtsubo Y."/>
            <person name="Suzuki T."/>
            <person name="Dohra H."/>
            <person name="Kimbara K."/>
            <person name="Shintani M."/>
        </authorList>
    </citation>
    <scope>NUCLEOTIDE SEQUENCE [LARGE SCALE GENOMIC DNA]</scope>
    <source>
        <strain evidence="4 5">M8-2</strain>
    </source>
</reference>
<protein>
    <submittedName>
        <fullName evidence="4">Guanylate cyclase</fullName>
    </submittedName>
</protein>
<dbReference type="OrthoDB" id="9806704at2"/>
<evidence type="ECO:0000259" key="3">
    <source>
        <dbReference type="PROSITE" id="PS50125"/>
    </source>
</evidence>
<dbReference type="SMART" id="SM00044">
    <property type="entry name" value="CYCc"/>
    <property type="match status" value="1"/>
</dbReference>
<reference evidence="5" key="1">
    <citation type="submission" date="2015-09" db="EMBL/GenBank/DDBJ databases">
        <title>Complete sequence of Algoriphagus sp. M8-2.</title>
        <authorList>
            <person name="Shintani M."/>
        </authorList>
    </citation>
    <scope>NUCLEOTIDE SEQUENCE [LARGE SCALE GENOMIC DNA]</scope>
    <source>
        <strain evidence="5">M8-2</strain>
    </source>
</reference>
<dbReference type="PROSITE" id="PS50110">
    <property type="entry name" value="RESPONSE_REGULATORY"/>
    <property type="match status" value="1"/>
</dbReference>
<dbReference type="Proteomes" id="UP000073816">
    <property type="component" value="Chromosome"/>
</dbReference>
<gene>
    <name evidence="4" type="ORF">AO498_03200</name>
</gene>
<dbReference type="SUPFAM" id="SSF55073">
    <property type="entry name" value="Nucleotide cyclase"/>
    <property type="match status" value="1"/>
</dbReference>
<organism evidence="4 5">
    <name type="scientific">Algoriphagus sanaruensis</name>
    <dbReference type="NCBI Taxonomy" id="1727163"/>
    <lineage>
        <taxon>Bacteria</taxon>
        <taxon>Pseudomonadati</taxon>
        <taxon>Bacteroidota</taxon>
        <taxon>Cytophagia</taxon>
        <taxon>Cytophagales</taxon>
        <taxon>Cyclobacteriaceae</taxon>
        <taxon>Algoriphagus</taxon>
    </lineage>
</organism>
<evidence type="ECO:0000256" key="1">
    <source>
        <dbReference type="PROSITE-ProRule" id="PRU00169"/>
    </source>
</evidence>
<evidence type="ECO:0000259" key="2">
    <source>
        <dbReference type="PROSITE" id="PS50110"/>
    </source>
</evidence>
<proteinExistence type="predicted"/>
<dbReference type="AlphaFoldDB" id="A0A142EJT4"/>
<dbReference type="RefSeq" id="WP_067543697.1">
    <property type="nucleotide sequence ID" value="NZ_CP012836.1"/>
</dbReference>
<dbReference type="InterPro" id="IPR011006">
    <property type="entry name" value="CheY-like_superfamily"/>
</dbReference>